<name>A0A2T3XZG8_9BURK</name>
<comment type="caution">
    <text evidence="1">The sequence shown here is derived from an EMBL/GenBank/DDBJ whole genome shotgun (WGS) entry which is preliminary data.</text>
</comment>
<proteinExistence type="predicted"/>
<dbReference type="AlphaFoldDB" id="A0A2T3XZG8"/>
<evidence type="ECO:0000313" key="1">
    <source>
        <dbReference type="EMBL" id="PTB21888.1"/>
    </source>
</evidence>
<organism evidence="1 2">
    <name type="scientific">Trinickia symbiotica</name>
    <dbReference type="NCBI Taxonomy" id="863227"/>
    <lineage>
        <taxon>Bacteria</taxon>
        <taxon>Pseudomonadati</taxon>
        <taxon>Pseudomonadota</taxon>
        <taxon>Betaproteobacteria</taxon>
        <taxon>Burkholderiales</taxon>
        <taxon>Burkholderiaceae</taxon>
        <taxon>Trinickia</taxon>
    </lineage>
</organism>
<protein>
    <submittedName>
        <fullName evidence="1">Uncharacterized protein</fullName>
    </submittedName>
</protein>
<dbReference type="EMBL" id="PYUC01000002">
    <property type="protein sequence ID" value="PTB21888.1"/>
    <property type="molecule type" value="Genomic_DNA"/>
</dbReference>
<evidence type="ECO:0000313" key="2">
    <source>
        <dbReference type="Proteomes" id="UP000240638"/>
    </source>
</evidence>
<dbReference type="Proteomes" id="UP000240638">
    <property type="component" value="Unassembled WGS sequence"/>
</dbReference>
<reference evidence="1 2" key="1">
    <citation type="submission" date="2018-03" db="EMBL/GenBank/DDBJ databases">
        <title>Whole genome analyses suggest that Burkholderia sensu lato contains two further novel genera in the rhizoxinica-symbiotica group Mycetohabitans gen. nov., and Trinickia gen. nov.: implications for the evolution of diazotrophy and nodulation in the Burkholderiaceae.</title>
        <authorList>
            <person name="Estrada De Los Santos P."/>
            <person name="Palmer M."/>
            <person name="Chavez-Ramirez B."/>
            <person name="Steenkamp E.T."/>
            <person name="Hirsch A.M."/>
            <person name="Manyaka P."/>
            <person name="Maluk M."/>
            <person name="Lafos M."/>
            <person name="Crook M."/>
            <person name="Gross E."/>
            <person name="Simon M.F."/>
            <person name="Bueno Dos Reis Junior F."/>
            <person name="Poole P.S."/>
            <person name="Venter S.N."/>
            <person name="James E.K."/>
        </authorList>
    </citation>
    <scope>NUCLEOTIDE SEQUENCE [LARGE SCALE GENOMIC DNA]</scope>
    <source>
        <strain evidence="1 2">JPY-366</strain>
    </source>
</reference>
<sequence length="142" mass="14851">MAALTFAPWIVSACDFMPVRIEGSIGKVGNVTIELGESIGKPTPTAWQGPMTISIAAAPACTVSDDVSIVEGPIALAGGILYVPTYSGSTSIVYAVEAKTCAVIWRSKDYEGAAAFKPGRLITGTKAIPVDRRCRPMSRSAM</sequence>
<accession>A0A2T3XZG8</accession>
<gene>
    <name evidence="1" type="ORF">C9I57_04450</name>
</gene>